<dbReference type="Proteomes" id="UP001295462">
    <property type="component" value="Unassembled WGS sequence"/>
</dbReference>
<protein>
    <submittedName>
        <fullName evidence="1">Uncharacterized protein</fullName>
    </submittedName>
</protein>
<dbReference type="EMBL" id="CAKMUD010000072">
    <property type="protein sequence ID" value="CAH1584039.1"/>
    <property type="molecule type" value="Genomic_DNA"/>
</dbReference>
<organism evidence="1 2">
    <name type="scientific">Vibrio jasicida</name>
    <dbReference type="NCBI Taxonomy" id="766224"/>
    <lineage>
        <taxon>Bacteria</taxon>
        <taxon>Pseudomonadati</taxon>
        <taxon>Pseudomonadota</taxon>
        <taxon>Gammaproteobacteria</taxon>
        <taxon>Vibrionales</taxon>
        <taxon>Vibrionaceae</taxon>
        <taxon>Vibrio</taxon>
    </lineage>
</organism>
<reference evidence="1" key="1">
    <citation type="submission" date="2022-01" db="EMBL/GenBank/DDBJ databases">
        <authorList>
            <person name="Lagorce A."/>
        </authorList>
    </citation>
    <scope>NUCLEOTIDE SEQUENCE</scope>
    <source>
        <strain evidence="1">Th15_F1_A12</strain>
    </source>
</reference>
<dbReference type="AlphaFoldDB" id="A0AAU9QJG2"/>
<gene>
    <name evidence="1" type="ORF">THF1A12_20035</name>
</gene>
<accession>A0AAU9QJG2</accession>
<sequence length="47" mass="5536">MLAFLIPYFVKLRANFKVDDRYSVDLQTQQNTTTAQNHDQTHSTHQI</sequence>
<evidence type="ECO:0000313" key="1">
    <source>
        <dbReference type="EMBL" id="CAH1584039.1"/>
    </source>
</evidence>
<name>A0AAU9QJG2_9VIBR</name>
<evidence type="ECO:0000313" key="2">
    <source>
        <dbReference type="Proteomes" id="UP001295462"/>
    </source>
</evidence>
<proteinExistence type="predicted"/>
<comment type="caution">
    <text evidence="1">The sequence shown here is derived from an EMBL/GenBank/DDBJ whole genome shotgun (WGS) entry which is preliminary data.</text>
</comment>